<protein>
    <submittedName>
        <fullName evidence="1">Uncharacterized protein</fullName>
    </submittedName>
</protein>
<gene>
    <name evidence="1" type="ORF">SDC9_114187</name>
</gene>
<comment type="caution">
    <text evidence="1">The sequence shown here is derived from an EMBL/GenBank/DDBJ whole genome shotgun (WGS) entry which is preliminary data.</text>
</comment>
<proteinExistence type="predicted"/>
<dbReference type="InterPro" id="IPR011856">
    <property type="entry name" value="tRNA_endonuc-like_dom_sf"/>
</dbReference>
<dbReference type="AlphaFoldDB" id="A0A645BPQ5"/>
<dbReference type="EMBL" id="VSSQ01021587">
    <property type="protein sequence ID" value="MPM67265.1"/>
    <property type="molecule type" value="Genomic_DNA"/>
</dbReference>
<organism evidence="1">
    <name type="scientific">bioreactor metagenome</name>
    <dbReference type="NCBI Taxonomy" id="1076179"/>
    <lineage>
        <taxon>unclassified sequences</taxon>
        <taxon>metagenomes</taxon>
        <taxon>ecological metagenomes</taxon>
    </lineage>
</organism>
<dbReference type="InterPro" id="IPR011335">
    <property type="entry name" value="Restrct_endonuc-II-like"/>
</dbReference>
<accession>A0A645BPQ5</accession>
<name>A0A645BPQ5_9ZZZZ</name>
<reference evidence="1" key="1">
    <citation type="submission" date="2019-08" db="EMBL/GenBank/DDBJ databases">
        <authorList>
            <person name="Kucharzyk K."/>
            <person name="Murdoch R.W."/>
            <person name="Higgins S."/>
            <person name="Loffler F."/>
        </authorList>
    </citation>
    <scope>NUCLEOTIDE SEQUENCE</scope>
</reference>
<dbReference type="GO" id="GO:0003676">
    <property type="term" value="F:nucleic acid binding"/>
    <property type="evidence" value="ECO:0007669"/>
    <property type="project" value="InterPro"/>
</dbReference>
<evidence type="ECO:0000313" key="1">
    <source>
        <dbReference type="EMBL" id="MPM67265.1"/>
    </source>
</evidence>
<sequence length="170" mass="20052">MHEERLPFKYKKSDEFGFSKDKELYKYFNKTEWLEEYIFSIFLDLKSEGVLDYTAANYEKTQNEEESNFEVDIIAYRQYKLYAVSVTSAIEKELVLDKLYEIKQRAKDLAGDETGMCYINLCWDVDFLKDEIINIWDNSDPQNLLILGAKSFGNLKDEIKVWITRGGSIE</sequence>
<dbReference type="SUPFAM" id="SSF52980">
    <property type="entry name" value="Restriction endonuclease-like"/>
    <property type="match status" value="1"/>
</dbReference>
<dbReference type="Gene3D" id="3.40.1350.10">
    <property type="match status" value="1"/>
</dbReference>